<accession>A0AAW1VAM7</accession>
<dbReference type="EMBL" id="JARQZJ010000134">
    <property type="protein sequence ID" value="KAK9892429.1"/>
    <property type="molecule type" value="Genomic_DNA"/>
</dbReference>
<evidence type="ECO:0000313" key="3">
    <source>
        <dbReference type="Proteomes" id="UP001431783"/>
    </source>
</evidence>
<reference evidence="2 3" key="1">
    <citation type="submission" date="2023-03" db="EMBL/GenBank/DDBJ databases">
        <title>Genome insight into feeding habits of ladybird beetles.</title>
        <authorList>
            <person name="Li H.-S."/>
            <person name="Huang Y.-H."/>
            <person name="Pang H."/>
        </authorList>
    </citation>
    <scope>NUCLEOTIDE SEQUENCE [LARGE SCALE GENOMIC DNA]</scope>
    <source>
        <strain evidence="2">SYSU_2023b</strain>
        <tissue evidence="2">Whole body</tissue>
    </source>
</reference>
<evidence type="ECO:0000256" key="1">
    <source>
        <dbReference type="SAM" id="MobiDB-lite"/>
    </source>
</evidence>
<name>A0AAW1VAM7_9CUCU</name>
<protein>
    <submittedName>
        <fullName evidence="2">Uncharacterized protein</fullName>
    </submittedName>
</protein>
<feature type="compositionally biased region" description="Low complexity" evidence="1">
    <location>
        <begin position="111"/>
        <end position="138"/>
    </location>
</feature>
<feature type="compositionally biased region" description="Polar residues" evidence="1">
    <location>
        <begin position="100"/>
        <end position="110"/>
    </location>
</feature>
<feature type="region of interest" description="Disordered" evidence="1">
    <location>
        <begin position="1"/>
        <end position="192"/>
    </location>
</feature>
<feature type="compositionally biased region" description="Low complexity" evidence="1">
    <location>
        <begin position="53"/>
        <end position="99"/>
    </location>
</feature>
<gene>
    <name evidence="2" type="ORF">WA026_019879</name>
</gene>
<keyword evidence="3" id="KW-1185">Reference proteome</keyword>
<sequence>MTEVNNRPVFKMNNDFWNQARGPPQMMAQNLSNSNQNSPVPGGANSIPAHSPSQHSNSSQNQNHVMSQNQMAMQQTQNQPSNQMQQPQQSNTPNSHSQTPQNSHNSQQITPNSQMSQPQSNHQQQPQNNGQNQQHTPQIQSQFSAPKFSPDSQHQNLQVAHAHALAQAHQAQQHLAQMTQHHLGSGQNSPDKLHEKLVNDIQLLSQLTLPDMNLPRNTTSSSISERTLEECWNTLQRITNLAFVALM</sequence>
<dbReference type="Proteomes" id="UP001431783">
    <property type="component" value="Unassembled WGS sequence"/>
</dbReference>
<comment type="caution">
    <text evidence="2">The sequence shown here is derived from an EMBL/GenBank/DDBJ whole genome shotgun (WGS) entry which is preliminary data.</text>
</comment>
<dbReference type="AlphaFoldDB" id="A0AAW1VAM7"/>
<evidence type="ECO:0000313" key="2">
    <source>
        <dbReference type="EMBL" id="KAK9892429.1"/>
    </source>
</evidence>
<organism evidence="2 3">
    <name type="scientific">Henosepilachna vigintioctopunctata</name>
    <dbReference type="NCBI Taxonomy" id="420089"/>
    <lineage>
        <taxon>Eukaryota</taxon>
        <taxon>Metazoa</taxon>
        <taxon>Ecdysozoa</taxon>
        <taxon>Arthropoda</taxon>
        <taxon>Hexapoda</taxon>
        <taxon>Insecta</taxon>
        <taxon>Pterygota</taxon>
        <taxon>Neoptera</taxon>
        <taxon>Endopterygota</taxon>
        <taxon>Coleoptera</taxon>
        <taxon>Polyphaga</taxon>
        <taxon>Cucujiformia</taxon>
        <taxon>Coccinelloidea</taxon>
        <taxon>Coccinellidae</taxon>
        <taxon>Epilachninae</taxon>
        <taxon>Epilachnini</taxon>
        <taxon>Henosepilachna</taxon>
    </lineage>
</organism>
<feature type="compositionally biased region" description="Low complexity" evidence="1">
    <location>
        <begin position="153"/>
        <end position="183"/>
    </location>
</feature>
<feature type="compositionally biased region" description="Polar residues" evidence="1">
    <location>
        <begin position="27"/>
        <end position="39"/>
    </location>
</feature>
<proteinExistence type="predicted"/>